<sequence>MAQAFTASTFATFSGPVRTAPSDFKGKDAITSPALVRIAAFSMSRCELNDIGDGEEAIERKSSVEIHPAALVSP</sequence>
<keyword evidence="2" id="KW-1185">Reference proteome</keyword>
<gene>
    <name evidence="1" type="ORF">Q2T77_35840</name>
</gene>
<reference evidence="1" key="1">
    <citation type="submission" date="2023-06" db="EMBL/GenBank/DDBJ databases">
        <authorList>
            <person name="Jiang Y."/>
            <person name="Liu Q."/>
        </authorList>
    </citation>
    <scope>NUCLEOTIDE SEQUENCE</scope>
    <source>
        <strain evidence="1">CGMCC 1.12090</strain>
    </source>
</reference>
<name>A0ABT8SFB9_9BURK</name>
<comment type="caution">
    <text evidence="1">The sequence shown here is derived from an EMBL/GenBank/DDBJ whole genome shotgun (WGS) entry which is preliminary data.</text>
</comment>
<dbReference type="RefSeq" id="WP_301816066.1">
    <property type="nucleotide sequence ID" value="NZ_JAUJZH010000045.1"/>
</dbReference>
<evidence type="ECO:0000313" key="1">
    <source>
        <dbReference type="EMBL" id="MDO1537625.1"/>
    </source>
</evidence>
<dbReference type="EMBL" id="JAUKVY010000045">
    <property type="protein sequence ID" value="MDO1537625.1"/>
    <property type="molecule type" value="Genomic_DNA"/>
</dbReference>
<protein>
    <submittedName>
        <fullName evidence="1">Uncharacterized protein</fullName>
    </submittedName>
</protein>
<dbReference type="Proteomes" id="UP001169027">
    <property type="component" value="Unassembled WGS sequence"/>
</dbReference>
<proteinExistence type="predicted"/>
<accession>A0ABT8SFB9</accession>
<organism evidence="1 2">
    <name type="scientific">Variovorax ginsengisoli</name>
    <dbReference type="NCBI Taxonomy" id="363844"/>
    <lineage>
        <taxon>Bacteria</taxon>
        <taxon>Pseudomonadati</taxon>
        <taxon>Pseudomonadota</taxon>
        <taxon>Betaproteobacteria</taxon>
        <taxon>Burkholderiales</taxon>
        <taxon>Comamonadaceae</taxon>
        <taxon>Variovorax</taxon>
    </lineage>
</organism>
<evidence type="ECO:0000313" key="2">
    <source>
        <dbReference type="Proteomes" id="UP001169027"/>
    </source>
</evidence>